<keyword evidence="1" id="KW-0472">Membrane</keyword>
<feature type="transmembrane region" description="Helical" evidence="1">
    <location>
        <begin position="124"/>
        <end position="147"/>
    </location>
</feature>
<gene>
    <name evidence="2" type="ORF">CLV72_103390</name>
</gene>
<feature type="transmembrane region" description="Helical" evidence="1">
    <location>
        <begin position="98"/>
        <end position="118"/>
    </location>
</feature>
<evidence type="ECO:0000256" key="1">
    <source>
        <dbReference type="SAM" id="Phobius"/>
    </source>
</evidence>
<feature type="transmembrane region" description="Helical" evidence="1">
    <location>
        <begin position="21"/>
        <end position="42"/>
    </location>
</feature>
<evidence type="ECO:0000313" key="3">
    <source>
        <dbReference type="Proteomes" id="UP000237846"/>
    </source>
</evidence>
<protein>
    <submittedName>
        <fullName evidence="2">Uncharacterized protein</fullName>
    </submittedName>
</protein>
<reference evidence="2 3" key="1">
    <citation type="submission" date="2018-03" db="EMBL/GenBank/DDBJ databases">
        <title>Genomic Encyclopedia of Archaeal and Bacterial Type Strains, Phase II (KMG-II): from individual species to whole genera.</title>
        <authorList>
            <person name="Goeker M."/>
        </authorList>
    </citation>
    <scope>NUCLEOTIDE SEQUENCE [LARGE SCALE GENOMIC DNA]</scope>
    <source>
        <strain evidence="2 3">DSM 45601</strain>
    </source>
</reference>
<keyword evidence="1" id="KW-1133">Transmembrane helix</keyword>
<dbReference type="AlphaFoldDB" id="A0A2T0Q7K9"/>
<name>A0A2T0Q7K9_9ACTN</name>
<accession>A0A2T0Q7K9</accession>
<keyword evidence="1" id="KW-0812">Transmembrane</keyword>
<proteinExistence type="predicted"/>
<feature type="transmembrane region" description="Helical" evidence="1">
    <location>
        <begin position="62"/>
        <end position="86"/>
    </location>
</feature>
<dbReference type="RefSeq" id="WP_106244690.1">
    <property type="nucleotide sequence ID" value="NZ_PVZC01000003.1"/>
</dbReference>
<organism evidence="2 3">
    <name type="scientific">Allonocardiopsis opalescens</name>
    <dbReference type="NCBI Taxonomy" id="1144618"/>
    <lineage>
        <taxon>Bacteria</taxon>
        <taxon>Bacillati</taxon>
        <taxon>Actinomycetota</taxon>
        <taxon>Actinomycetes</taxon>
        <taxon>Streptosporangiales</taxon>
        <taxon>Allonocardiopsis</taxon>
    </lineage>
</organism>
<comment type="caution">
    <text evidence="2">The sequence shown here is derived from an EMBL/GenBank/DDBJ whole genome shotgun (WGS) entry which is preliminary data.</text>
</comment>
<dbReference type="Proteomes" id="UP000237846">
    <property type="component" value="Unassembled WGS sequence"/>
</dbReference>
<dbReference type="EMBL" id="PVZC01000003">
    <property type="protein sequence ID" value="PRX99784.1"/>
    <property type="molecule type" value="Genomic_DNA"/>
</dbReference>
<keyword evidence="3" id="KW-1185">Reference proteome</keyword>
<evidence type="ECO:0000313" key="2">
    <source>
        <dbReference type="EMBL" id="PRX99784.1"/>
    </source>
</evidence>
<sequence length="151" mass="15404">MNLLRRIGRGAAGWWRKTGMGRLLLALAAAAGIVLVGFMVFGSTVLQLLGGRTDMSVADFQLATVLIGFAVLAVFGGLAAWAAAAITSADRTMPRWRAPAVAVAAPVLTVLAMLLAYPGTPLDAAGYIGGAALGAALAAFLAVRAAARVRR</sequence>